<evidence type="ECO:0000256" key="4">
    <source>
        <dbReference type="ARBA" id="ARBA00023163"/>
    </source>
</evidence>
<keyword evidence="6" id="KW-1185">Reference proteome</keyword>
<dbReference type="GO" id="GO:0045892">
    <property type="term" value="P:negative regulation of DNA-templated transcription"/>
    <property type="evidence" value="ECO:0007669"/>
    <property type="project" value="InterPro"/>
</dbReference>
<dbReference type="Proteomes" id="UP000010988">
    <property type="component" value="Unassembled WGS sequence"/>
</dbReference>
<keyword evidence="3" id="KW-0238">DNA-binding</keyword>
<dbReference type="STRING" id="1220583.GOACH_19_00340"/>
<dbReference type="Pfam" id="PF03965">
    <property type="entry name" value="Penicillinase_R"/>
    <property type="match status" value="1"/>
</dbReference>
<sequence length="127" mass="14160">MGRRRPGELENDVIEALGAGEWMSVAEVAAQLPDPLAHTTVMTALVRLADKELVSRERRGRAYAYRLIAPVDSLPALRAALRMRRTLDTRDDRADVLVNFVASLEPEDEALLMRILAGDKDIDEHGR</sequence>
<dbReference type="eggNOG" id="COG3682">
    <property type="taxonomic scope" value="Bacteria"/>
</dbReference>
<accession>L7KMF4</accession>
<evidence type="ECO:0000256" key="1">
    <source>
        <dbReference type="ARBA" id="ARBA00011046"/>
    </source>
</evidence>
<dbReference type="InterPro" id="IPR036388">
    <property type="entry name" value="WH-like_DNA-bd_sf"/>
</dbReference>
<dbReference type="InterPro" id="IPR036390">
    <property type="entry name" value="WH_DNA-bd_sf"/>
</dbReference>
<dbReference type="SUPFAM" id="SSF46785">
    <property type="entry name" value="Winged helix' DNA-binding domain"/>
    <property type="match status" value="1"/>
</dbReference>
<proteinExistence type="inferred from homology"/>
<gene>
    <name evidence="5" type="ORF">GOACH_19_00340</name>
</gene>
<dbReference type="InterPro" id="IPR005650">
    <property type="entry name" value="BlaI_family"/>
</dbReference>
<evidence type="ECO:0000256" key="2">
    <source>
        <dbReference type="ARBA" id="ARBA00023015"/>
    </source>
</evidence>
<keyword evidence="2" id="KW-0805">Transcription regulation</keyword>
<evidence type="ECO:0000313" key="5">
    <source>
        <dbReference type="EMBL" id="GAC50030.1"/>
    </source>
</evidence>
<dbReference type="OrthoDB" id="9813987at2"/>
<comment type="caution">
    <text evidence="5">The sequence shown here is derived from an EMBL/GenBank/DDBJ whole genome shotgun (WGS) entry which is preliminary data.</text>
</comment>
<dbReference type="EMBL" id="BANR01000019">
    <property type="protein sequence ID" value="GAC50030.1"/>
    <property type="molecule type" value="Genomic_DNA"/>
</dbReference>
<keyword evidence="4" id="KW-0804">Transcription</keyword>
<evidence type="ECO:0000313" key="6">
    <source>
        <dbReference type="Proteomes" id="UP000010988"/>
    </source>
</evidence>
<dbReference type="Gene3D" id="1.10.10.10">
    <property type="entry name" value="Winged helix-like DNA-binding domain superfamily/Winged helix DNA-binding domain"/>
    <property type="match status" value="1"/>
</dbReference>
<dbReference type="GO" id="GO:0003677">
    <property type="term" value="F:DNA binding"/>
    <property type="evidence" value="ECO:0007669"/>
    <property type="project" value="UniProtKB-KW"/>
</dbReference>
<comment type="similarity">
    <text evidence="1">Belongs to the BlaI transcriptional regulatory family.</text>
</comment>
<dbReference type="RefSeq" id="WP_005177207.1">
    <property type="nucleotide sequence ID" value="NZ_BANR01000019.1"/>
</dbReference>
<name>L7KMF4_9ACTN</name>
<organism evidence="5 6">
    <name type="scientific">Gordonia aichiensis NBRC 108223</name>
    <dbReference type="NCBI Taxonomy" id="1220583"/>
    <lineage>
        <taxon>Bacteria</taxon>
        <taxon>Bacillati</taxon>
        <taxon>Actinomycetota</taxon>
        <taxon>Actinomycetes</taxon>
        <taxon>Mycobacteriales</taxon>
        <taxon>Gordoniaceae</taxon>
        <taxon>Gordonia</taxon>
    </lineage>
</organism>
<evidence type="ECO:0000256" key="3">
    <source>
        <dbReference type="ARBA" id="ARBA00023125"/>
    </source>
</evidence>
<protein>
    <submittedName>
        <fullName evidence="5">Putative BlaI family transcriptional regulator</fullName>
    </submittedName>
</protein>
<dbReference type="AlphaFoldDB" id="L7KMF4"/>
<reference evidence="5 6" key="1">
    <citation type="submission" date="2012-12" db="EMBL/GenBank/DDBJ databases">
        <title>Whole genome shotgun sequence of Gordonia aichiensis NBRC 108223.</title>
        <authorList>
            <person name="Isaki-Nakamura S."/>
            <person name="Hosoyama A."/>
            <person name="Tsuchikane K."/>
            <person name="Ando Y."/>
            <person name="Baba S."/>
            <person name="Ohji S."/>
            <person name="Hamada M."/>
            <person name="Tamura T."/>
            <person name="Yamazoe A."/>
            <person name="Yamazaki S."/>
            <person name="Fujita N."/>
        </authorList>
    </citation>
    <scope>NUCLEOTIDE SEQUENCE [LARGE SCALE GENOMIC DNA]</scope>
    <source>
        <strain evidence="5 6">NBRC 108223</strain>
    </source>
</reference>